<feature type="region of interest" description="Disordered" evidence="1">
    <location>
        <begin position="389"/>
        <end position="411"/>
    </location>
</feature>
<evidence type="ECO:0000313" key="3">
    <source>
        <dbReference type="Proteomes" id="UP001652680"/>
    </source>
</evidence>
<feature type="compositionally biased region" description="Low complexity" evidence="1">
    <location>
        <begin position="389"/>
        <end position="404"/>
    </location>
</feature>
<sequence>MLNGKFYTGLPPKMEERQGVKVCNRQESHFYWPDDSLAESAVENRVRRRNSQQLEKPVERIISVQDSPSEVDTRRMFHKEFASSSIQFYDNLQSNPSKRPPLERGLRRELTPKLTEVRAQELDNKAEDTSNRRQQAYSSKIQFYDYVNEADNTTQNNVRRPQMDFNDKREVELNTKNSPKLQVKRNVRSFSVELEPKVTKKPLNDSPEWRRPRPLPQPKKILKQTQAQDQDAFDCLENRVRRLQLTRSPGLPKKHVTYNEEAAEYAYYDDRDDIGEPMNDTRPRQQPNMPTGSRQQQQRQQQHHSQQQHQHQRQQQRSFMETSRAKPLNNNNNYQPNASGRKILPKLPESPVANIHMVDDDPPVPSDPRKHLRSSLCFSGDALMVGGQAAQSTAQARRSSAGQRISVGLPD</sequence>
<accession>A0A6P4EMP3</accession>
<feature type="region of interest" description="Disordered" evidence="1">
    <location>
        <begin position="267"/>
        <end position="373"/>
    </location>
</feature>
<evidence type="ECO:0000256" key="1">
    <source>
        <dbReference type="SAM" id="MobiDB-lite"/>
    </source>
</evidence>
<reference evidence="3" key="1">
    <citation type="journal article" date="2021" name="Elife">
        <title>Highly contiguous assemblies of 101 drosophilid genomes.</title>
        <authorList>
            <person name="Kim B.Y."/>
            <person name="Wang J.R."/>
            <person name="Miller D.E."/>
            <person name="Barmina O."/>
            <person name="Delaney E."/>
            <person name="Thompson A."/>
            <person name="Comeault A.A."/>
            <person name="Peede D."/>
            <person name="D'Agostino E.R."/>
            <person name="Pelaez J."/>
            <person name="Aguilar J.M."/>
            <person name="Haji D."/>
            <person name="Matsunaga T."/>
            <person name="Armstrong E.E."/>
            <person name="Zych M."/>
            <person name="Ogawa Y."/>
            <person name="Stamenkovic-Radak M."/>
            <person name="Jelic M."/>
            <person name="Veselinovic M.S."/>
            <person name="Tanaskovic M."/>
            <person name="Eric P."/>
            <person name="Gao J.J."/>
            <person name="Katoh T.K."/>
            <person name="Toda M.J."/>
            <person name="Watabe H."/>
            <person name="Watada M."/>
            <person name="Davis J.S."/>
            <person name="Moyle L.C."/>
            <person name="Manoli G."/>
            <person name="Bertolini E."/>
            <person name="Kostal V."/>
            <person name="Hawley R.S."/>
            <person name="Takahashi A."/>
            <person name="Jones C.D."/>
            <person name="Price D.K."/>
            <person name="Whiteman N."/>
            <person name="Kopp A."/>
            <person name="Matute D.R."/>
            <person name="Petrov D.A."/>
        </authorList>
    </citation>
    <scope>NUCLEOTIDE SEQUENCE [LARGE SCALE GENOMIC DNA]</scope>
</reference>
<name>A0A6P4EMP3_DRORH</name>
<feature type="compositionally biased region" description="Low complexity" evidence="1">
    <location>
        <begin position="293"/>
        <end position="318"/>
    </location>
</feature>
<keyword evidence="3" id="KW-1185">Reference proteome</keyword>
<dbReference type="AlphaFoldDB" id="A0A6P4EMP3"/>
<dbReference type="Proteomes" id="UP001652680">
    <property type="component" value="Unassembled WGS sequence"/>
</dbReference>
<dbReference type="OrthoDB" id="7791718at2759"/>
<dbReference type="EnsemblMetazoa" id="XM_017120809.2">
    <property type="protein sequence ID" value="XP_016976298.1"/>
    <property type="gene ID" value="LOC108042487"/>
</dbReference>
<dbReference type="GeneID" id="108042487"/>
<organism evidence="4">
    <name type="scientific">Drosophila rhopaloa</name>
    <name type="common">Fruit fly</name>
    <dbReference type="NCBI Taxonomy" id="1041015"/>
    <lineage>
        <taxon>Eukaryota</taxon>
        <taxon>Metazoa</taxon>
        <taxon>Ecdysozoa</taxon>
        <taxon>Arthropoda</taxon>
        <taxon>Hexapoda</taxon>
        <taxon>Insecta</taxon>
        <taxon>Pterygota</taxon>
        <taxon>Neoptera</taxon>
        <taxon>Endopterygota</taxon>
        <taxon>Diptera</taxon>
        <taxon>Brachycera</taxon>
        <taxon>Muscomorpha</taxon>
        <taxon>Ephydroidea</taxon>
        <taxon>Drosophilidae</taxon>
        <taxon>Drosophila</taxon>
        <taxon>Sophophora</taxon>
    </lineage>
</organism>
<dbReference type="RefSeq" id="XP_016976298.1">
    <property type="nucleotide sequence ID" value="XM_017120809.1"/>
</dbReference>
<reference evidence="2" key="3">
    <citation type="submission" date="2025-05" db="UniProtKB">
        <authorList>
            <consortium name="EnsemblMetazoa"/>
        </authorList>
    </citation>
    <scope>IDENTIFICATION</scope>
</reference>
<proteinExistence type="predicted"/>
<evidence type="ECO:0000313" key="4">
    <source>
        <dbReference type="RefSeq" id="XP_016976298.1"/>
    </source>
</evidence>
<reference evidence="4" key="2">
    <citation type="submission" date="2025-04" db="UniProtKB">
        <authorList>
            <consortium name="RefSeq"/>
        </authorList>
    </citation>
    <scope>IDENTIFICATION</scope>
</reference>
<feature type="region of interest" description="Disordered" evidence="1">
    <location>
        <begin position="196"/>
        <end position="230"/>
    </location>
</feature>
<gene>
    <name evidence="4" type="primary">LOC108042487</name>
    <name evidence="2" type="synonym">108042487</name>
</gene>
<protein>
    <submittedName>
        <fullName evidence="4">Uncharacterized protein LOC108042487</fullName>
    </submittedName>
</protein>
<evidence type="ECO:0000313" key="2">
    <source>
        <dbReference type="EnsemblMetazoa" id="XP_016976298.1"/>
    </source>
</evidence>